<protein>
    <submittedName>
        <fullName evidence="2">Small integral membrane protein 28</fullName>
    </submittedName>
</protein>
<evidence type="ECO:0000313" key="1">
    <source>
        <dbReference type="Proteomes" id="UP001732720"/>
    </source>
</evidence>
<dbReference type="RefSeq" id="XP_073900347.1">
    <property type="nucleotide sequence ID" value="XM_074044246.1"/>
</dbReference>
<reference evidence="2" key="1">
    <citation type="submission" date="2025-08" db="UniProtKB">
        <authorList>
            <consortium name="RefSeq"/>
        </authorList>
    </citation>
    <scope>IDENTIFICATION</scope>
</reference>
<gene>
    <name evidence="2" type="primary">Smim28</name>
</gene>
<dbReference type="Proteomes" id="UP001732720">
    <property type="component" value="Chromosome 1"/>
</dbReference>
<proteinExistence type="predicted"/>
<organism evidence="1 2">
    <name type="scientific">Castor canadensis</name>
    <name type="common">American beaver</name>
    <dbReference type="NCBI Taxonomy" id="51338"/>
    <lineage>
        <taxon>Eukaryota</taxon>
        <taxon>Metazoa</taxon>
        <taxon>Chordata</taxon>
        <taxon>Craniata</taxon>
        <taxon>Vertebrata</taxon>
        <taxon>Euteleostomi</taxon>
        <taxon>Mammalia</taxon>
        <taxon>Eutheria</taxon>
        <taxon>Euarchontoglires</taxon>
        <taxon>Glires</taxon>
        <taxon>Rodentia</taxon>
        <taxon>Castorimorpha</taxon>
        <taxon>Castoridae</taxon>
        <taxon>Castor</taxon>
    </lineage>
</organism>
<accession>A0AC58K5Y8</accession>
<evidence type="ECO:0000313" key="2">
    <source>
        <dbReference type="RefSeq" id="XP_073900347.1"/>
    </source>
</evidence>
<sequence length="158" mass="17108">MQALQGSSWRKFGHADRGTYEWLTSEPSLPVLETQLQGTQQVSSTRADAEPFLCILLPATGLLFLAFLLLFLSRRCQAPRAHGQVFGLDLAEQQPPGEVADLLPGLPWGSEQGFPYCPLPAHLAQFSGSLPPSYEEATNSRPGEEASDPCPRCAEGSP</sequence>
<name>A0AC58K5Y8_CASCN</name>
<keyword evidence="1" id="KW-1185">Reference proteome</keyword>